<evidence type="ECO:0000313" key="12">
    <source>
        <dbReference type="EMBL" id="SEJ78506.1"/>
    </source>
</evidence>
<feature type="domain" description="Pili assembly chaperone N-terminal" evidence="10">
    <location>
        <begin position="29"/>
        <end position="152"/>
    </location>
</feature>
<dbReference type="GO" id="GO:0030288">
    <property type="term" value="C:outer membrane-bounded periplasmic space"/>
    <property type="evidence" value="ECO:0007669"/>
    <property type="project" value="InterPro"/>
</dbReference>
<dbReference type="InterPro" id="IPR036316">
    <property type="entry name" value="Pili_assmbl_chap_C_dom_sf"/>
</dbReference>
<dbReference type="InterPro" id="IPR018046">
    <property type="entry name" value="Pili_assmbl_chaperone_CS"/>
</dbReference>
<evidence type="ECO:0000256" key="2">
    <source>
        <dbReference type="ARBA" id="ARBA00007399"/>
    </source>
</evidence>
<feature type="chain" id="PRO_5011668569" evidence="9">
    <location>
        <begin position="29"/>
        <end position="252"/>
    </location>
</feature>
<dbReference type="STRING" id="667676.SAMN05192539_101864"/>
<dbReference type="Gene3D" id="2.60.40.10">
    <property type="entry name" value="Immunoglobulins"/>
    <property type="match status" value="2"/>
</dbReference>
<evidence type="ECO:0000256" key="6">
    <source>
        <dbReference type="ARBA" id="ARBA00023186"/>
    </source>
</evidence>
<dbReference type="InterPro" id="IPR001829">
    <property type="entry name" value="Pili_assmbl_chaperone_bac"/>
</dbReference>
<dbReference type="InterPro" id="IPR050643">
    <property type="entry name" value="Periplasmic_pilus_chap"/>
</dbReference>
<dbReference type="Pfam" id="PF00345">
    <property type="entry name" value="PapD_N"/>
    <property type="match status" value="1"/>
</dbReference>
<evidence type="ECO:0000256" key="7">
    <source>
        <dbReference type="ARBA" id="ARBA00023319"/>
    </source>
</evidence>
<dbReference type="SUPFAM" id="SSF49354">
    <property type="entry name" value="PapD-like"/>
    <property type="match status" value="1"/>
</dbReference>
<evidence type="ECO:0000259" key="10">
    <source>
        <dbReference type="Pfam" id="PF00345"/>
    </source>
</evidence>
<dbReference type="EMBL" id="FNYE01000018">
    <property type="protein sequence ID" value="SEJ78506.1"/>
    <property type="molecule type" value="Genomic_DNA"/>
</dbReference>
<dbReference type="PROSITE" id="PS00635">
    <property type="entry name" value="PILI_CHAPERONE"/>
    <property type="match status" value="1"/>
</dbReference>
<evidence type="ECO:0000256" key="9">
    <source>
        <dbReference type="SAM" id="SignalP"/>
    </source>
</evidence>
<comment type="similarity">
    <text evidence="2 8">Belongs to the periplasmic pilus chaperone family.</text>
</comment>
<comment type="subcellular location">
    <subcellularLocation>
        <location evidence="1 8">Periplasm</location>
    </subcellularLocation>
</comment>
<keyword evidence="6 8" id="KW-0143">Chaperone</keyword>
<protein>
    <submittedName>
        <fullName evidence="12">Fimbrial chaperone protein/chaperone protein EcpD</fullName>
    </submittedName>
</protein>
<dbReference type="AlphaFoldDB" id="A0A1H7BMN9"/>
<evidence type="ECO:0000256" key="1">
    <source>
        <dbReference type="ARBA" id="ARBA00004418"/>
    </source>
</evidence>
<dbReference type="InterPro" id="IPR016147">
    <property type="entry name" value="Pili_assmbl_chaperone_N"/>
</dbReference>
<evidence type="ECO:0000256" key="3">
    <source>
        <dbReference type="ARBA" id="ARBA00022558"/>
    </source>
</evidence>
<keyword evidence="4 9" id="KW-0732">Signal</keyword>
<dbReference type="GO" id="GO:0071555">
    <property type="term" value="P:cell wall organization"/>
    <property type="evidence" value="ECO:0007669"/>
    <property type="project" value="InterPro"/>
</dbReference>
<evidence type="ECO:0000259" key="11">
    <source>
        <dbReference type="Pfam" id="PF02753"/>
    </source>
</evidence>
<keyword evidence="3" id="KW-1029">Fimbrium biogenesis</keyword>
<dbReference type="PANTHER" id="PTHR30251:SF2">
    <property type="entry name" value="FIMBRIAL CHAPERONE YADV-RELATED"/>
    <property type="match status" value="1"/>
</dbReference>
<dbReference type="FunFam" id="2.60.40.10:FF:000458">
    <property type="entry name" value="Molecular chaperone FimC"/>
    <property type="match status" value="1"/>
</dbReference>
<keyword evidence="5" id="KW-0574">Periplasm</keyword>
<dbReference type="RefSeq" id="WP_090869000.1">
    <property type="nucleotide sequence ID" value="NZ_FNYE01000018.1"/>
</dbReference>
<dbReference type="InterPro" id="IPR008962">
    <property type="entry name" value="PapD-like_sf"/>
</dbReference>
<keyword evidence="13" id="KW-1185">Reference proteome</keyword>
<feature type="signal peptide" evidence="9">
    <location>
        <begin position="1"/>
        <end position="28"/>
    </location>
</feature>
<evidence type="ECO:0000256" key="5">
    <source>
        <dbReference type="ARBA" id="ARBA00022764"/>
    </source>
</evidence>
<dbReference type="PANTHER" id="PTHR30251">
    <property type="entry name" value="PILUS ASSEMBLY CHAPERONE"/>
    <property type="match status" value="1"/>
</dbReference>
<gene>
    <name evidence="12" type="ORF">SAMN05192539_101864</name>
</gene>
<proteinExistence type="inferred from homology"/>
<evidence type="ECO:0000256" key="8">
    <source>
        <dbReference type="RuleBase" id="RU003918"/>
    </source>
</evidence>
<dbReference type="Proteomes" id="UP000198866">
    <property type="component" value="Unassembled WGS sequence"/>
</dbReference>
<dbReference type="Pfam" id="PF02753">
    <property type="entry name" value="PapD_C"/>
    <property type="match status" value="1"/>
</dbReference>
<evidence type="ECO:0000313" key="13">
    <source>
        <dbReference type="Proteomes" id="UP000198866"/>
    </source>
</evidence>
<dbReference type="PRINTS" id="PR00969">
    <property type="entry name" value="CHAPERONPILI"/>
</dbReference>
<reference evidence="13" key="1">
    <citation type="submission" date="2016-10" db="EMBL/GenBank/DDBJ databases">
        <authorList>
            <person name="Varghese N."/>
            <person name="Submissions S."/>
        </authorList>
    </citation>
    <scope>NUCLEOTIDE SEQUENCE [LARGE SCALE GENOMIC DNA]</scope>
    <source>
        <strain evidence="13">LMG 26031</strain>
    </source>
</reference>
<dbReference type="SUPFAM" id="SSF49584">
    <property type="entry name" value="Periplasmic chaperone C-domain"/>
    <property type="match status" value="1"/>
</dbReference>
<sequence>MNARETIQSVLAAGMLALGLIGSPGAHASVVVGATRVIFNSQDSEATVKMTNEGKLPALVQSWVDKGNAKETPSSIEVPFTIMPPAARIDPAKAQTLRIIYTGEPLPQDKESVFWLNVLEVPPKPTGELADVNKLQLAFRTRIKLFYRPSGLKGVTTDAPAQLAWRITRSAKTPAIEARNPTPYYVSFASLEVSAGGKTLKNDDGGMVAPGETEVFPLTGEGVPAAGAKVHYRAINDWGGPIDGEAPLSAAY</sequence>
<feature type="domain" description="Pili assembly chaperone C-terminal" evidence="11">
    <location>
        <begin position="179"/>
        <end position="241"/>
    </location>
</feature>
<organism evidence="12 13">
    <name type="scientific">Paraburkholderia diazotrophica</name>
    <dbReference type="NCBI Taxonomy" id="667676"/>
    <lineage>
        <taxon>Bacteria</taxon>
        <taxon>Pseudomonadati</taxon>
        <taxon>Pseudomonadota</taxon>
        <taxon>Betaproteobacteria</taxon>
        <taxon>Burkholderiales</taxon>
        <taxon>Burkholderiaceae</taxon>
        <taxon>Paraburkholderia</taxon>
    </lineage>
</organism>
<dbReference type="InterPro" id="IPR016148">
    <property type="entry name" value="Pili_assmbl_chaperone_C"/>
</dbReference>
<dbReference type="OrthoDB" id="9131059at2"/>
<accession>A0A1H7BMN9</accession>
<name>A0A1H7BMN9_9BURK</name>
<evidence type="ECO:0000256" key="4">
    <source>
        <dbReference type="ARBA" id="ARBA00022729"/>
    </source>
</evidence>
<dbReference type="InterPro" id="IPR013783">
    <property type="entry name" value="Ig-like_fold"/>
</dbReference>
<keyword evidence="7" id="KW-0393">Immunoglobulin domain</keyword>